<dbReference type="OrthoDB" id="3246549at2759"/>
<dbReference type="SUPFAM" id="SSF48403">
    <property type="entry name" value="Ankyrin repeat"/>
    <property type="match status" value="1"/>
</dbReference>
<feature type="compositionally biased region" description="Basic and acidic residues" evidence="4">
    <location>
        <begin position="23"/>
        <end position="41"/>
    </location>
</feature>
<dbReference type="Proteomes" id="UP000002630">
    <property type="component" value="Linkage Group LG01"/>
</dbReference>
<name>D8LBF5_ECTSI</name>
<dbReference type="EMBL" id="FN649726">
    <property type="protein sequence ID" value="CBN76664.1"/>
    <property type="molecule type" value="Genomic_DNA"/>
</dbReference>
<gene>
    <name evidence="6" type="ORF">Esi_0000_0414</name>
</gene>
<dbReference type="InParanoid" id="D8LBF5"/>
<evidence type="ECO:0000256" key="3">
    <source>
        <dbReference type="PROSITE-ProRule" id="PRU00023"/>
    </source>
</evidence>
<feature type="domain" description="WW" evidence="5">
    <location>
        <begin position="724"/>
        <end position="757"/>
    </location>
</feature>
<feature type="compositionally biased region" description="Polar residues" evidence="4">
    <location>
        <begin position="232"/>
        <end position="251"/>
    </location>
</feature>
<dbReference type="InterPro" id="IPR002110">
    <property type="entry name" value="Ankyrin_rpt"/>
</dbReference>
<dbReference type="InterPro" id="IPR036020">
    <property type="entry name" value="WW_dom_sf"/>
</dbReference>
<dbReference type="SUPFAM" id="SSF51045">
    <property type="entry name" value="WW domain"/>
    <property type="match status" value="2"/>
</dbReference>
<feature type="compositionally biased region" description="Basic and acidic residues" evidence="4">
    <location>
        <begin position="820"/>
        <end position="831"/>
    </location>
</feature>
<dbReference type="PROSITE" id="PS01159">
    <property type="entry name" value="WW_DOMAIN_1"/>
    <property type="match status" value="1"/>
</dbReference>
<dbReference type="PROSITE" id="PS50020">
    <property type="entry name" value="WW_DOMAIN_2"/>
    <property type="match status" value="2"/>
</dbReference>
<dbReference type="EMBL" id="FN647682">
    <property type="protein sequence ID" value="CBN76664.1"/>
    <property type="molecule type" value="Genomic_DNA"/>
</dbReference>
<dbReference type="PROSITE" id="PS50297">
    <property type="entry name" value="ANK_REP_REGION"/>
    <property type="match status" value="2"/>
</dbReference>
<dbReference type="AlphaFoldDB" id="D8LBF5"/>
<keyword evidence="1" id="KW-0677">Repeat</keyword>
<feature type="compositionally biased region" description="Acidic residues" evidence="4">
    <location>
        <begin position="809"/>
        <end position="819"/>
    </location>
</feature>
<dbReference type="STRING" id="2880.D8LBF5"/>
<dbReference type="CDD" id="cd00201">
    <property type="entry name" value="WW"/>
    <property type="match status" value="2"/>
</dbReference>
<reference evidence="6 7" key="1">
    <citation type="journal article" date="2010" name="Nature">
        <title>The Ectocarpus genome and the independent evolution of multicellularity in brown algae.</title>
        <authorList>
            <person name="Cock J.M."/>
            <person name="Sterck L."/>
            <person name="Rouze P."/>
            <person name="Scornet D."/>
            <person name="Allen A.E."/>
            <person name="Amoutzias G."/>
            <person name="Anthouard V."/>
            <person name="Artiguenave F."/>
            <person name="Aury J.M."/>
            <person name="Badger J.H."/>
            <person name="Beszteri B."/>
            <person name="Billiau K."/>
            <person name="Bonnet E."/>
            <person name="Bothwell J.H."/>
            <person name="Bowler C."/>
            <person name="Boyen C."/>
            <person name="Brownlee C."/>
            <person name="Carrano C.J."/>
            <person name="Charrier B."/>
            <person name="Cho G.Y."/>
            <person name="Coelho S.M."/>
            <person name="Collen J."/>
            <person name="Corre E."/>
            <person name="Da Silva C."/>
            <person name="Delage L."/>
            <person name="Delaroque N."/>
            <person name="Dittami S.M."/>
            <person name="Doulbeau S."/>
            <person name="Elias M."/>
            <person name="Farnham G."/>
            <person name="Gachon C.M."/>
            <person name="Gschloessl B."/>
            <person name="Heesch S."/>
            <person name="Jabbari K."/>
            <person name="Jubin C."/>
            <person name="Kawai H."/>
            <person name="Kimura K."/>
            <person name="Kloareg B."/>
            <person name="Kupper F.C."/>
            <person name="Lang D."/>
            <person name="Le Bail A."/>
            <person name="Leblanc C."/>
            <person name="Lerouge P."/>
            <person name="Lohr M."/>
            <person name="Lopez P.J."/>
            <person name="Martens C."/>
            <person name="Maumus F."/>
            <person name="Michel G."/>
            <person name="Miranda-Saavedra D."/>
            <person name="Morales J."/>
            <person name="Moreau H."/>
            <person name="Motomura T."/>
            <person name="Nagasato C."/>
            <person name="Napoli C.A."/>
            <person name="Nelson D.R."/>
            <person name="Nyvall-Collen P."/>
            <person name="Peters A.F."/>
            <person name="Pommier C."/>
            <person name="Potin P."/>
            <person name="Poulain J."/>
            <person name="Quesneville H."/>
            <person name="Read B."/>
            <person name="Rensing S.A."/>
            <person name="Ritter A."/>
            <person name="Rousvoal S."/>
            <person name="Samanta M."/>
            <person name="Samson G."/>
            <person name="Schroeder D.C."/>
            <person name="Segurens B."/>
            <person name="Strittmatter M."/>
            <person name="Tonon T."/>
            <person name="Tregear J.W."/>
            <person name="Valentin K."/>
            <person name="von Dassow P."/>
            <person name="Yamagishi T."/>
            <person name="Van de Peer Y."/>
            <person name="Wincker P."/>
        </authorList>
    </citation>
    <scope>NUCLEOTIDE SEQUENCE [LARGE SCALE GENOMIC DNA]</scope>
    <source>
        <strain evidence="7">Ec32 / CCAP1310/4</strain>
    </source>
</reference>
<dbReference type="InterPro" id="IPR001202">
    <property type="entry name" value="WW_dom"/>
</dbReference>
<feature type="repeat" description="ANK" evidence="3">
    <location>
        <begin position="552"/>
        <end position="584"/>
    </location>
</feature>
<evidence type="ECO:0000313" key="6">
    <source>
        <dbReference type="EMBL" id="CBN76664.1"/>
    </source>
</evidence>
<dbReference type="InterPro" id="IPR050776">
    <property type="entry name" value="Ank_Repeat/CDKN_Inhibitor"/>
</dbReference>
<feature type="domain" description="WW" evidence="5">
    <location>
        <begin position="788"/>
        <end position="816"/>
    </location>
</feature>
<feature type="region of interest" description="Disordered" evidence="4">
    <location>
        <begin position="761"/>
        <end position="788"/>
    </location>
</feature>
<keyword evidence="7" id="KW-1185">Reference proteome</keyword>
<feature type="region of interest" description="Disordered" evidence="4">
    <location>
        <begin position="19"/>
        <end position="41"/>
    </location>
</feature>
<protein>
    <recommendedName>
        <fullName evidence="5">WW domain-containing protein</fullName>
    </recommendedName>
</protein>
<dbReference type="Gene3D" id="2.20.70.10">
    <property type="match status" value="2"/>
</dbReference>
<dbReference type="Gene3D" id="1.25.40.20">
    <property type="entry name" value="Ankyrin repeat-containing domain"/>
    <property type="match status" value="1"/>
</dbReference>
<feature type="region of interest" description="Disordered" evidence="4">
    <location>
        <begin position="806"/>
        <end position="855"/>
    </location>
</feature>
<dbReference type="OMA" id="FACERDN"/>
<dbReference type="Pfam" id="PF00397">
    <property type="entry name" value="WW"/>
    <property type="match status" value="1"/>
</dbReference>
<dbReference type="GO" id="GO:0005634">
    <property type="term" value="C:nucleus"/>
    <property type="evidence" value="ECO:0007669"/>
    <property type="project" value="TreeGrafter"/>
</dbReference>
<proteinExistence type="predicted"/>
<sequence>MKKRKDMEERLEEEAVKMAELTESAKKKGESKFMSEEAKREAEERIRAEAEVVAQLERQAADMALQRENMQKQLAEREDIKAAEIEANTSALKTKRALVEARMRQEEEEIKTLSEAAKREVEAKMVAEAAAIAEMERQALQLSTKRAELQAEMTNKRELEDTLVQEAQLIARKREAIEAKMQQEEAELQKLSDEAKQRVLEKMAAEAAAIAGMEREASKLAEERAILESQIAEQRSSNAVEGTSAVPTNTQDDNEGQFGHVDPVDTQGIPLTTTSGRDEACAPVPTVSENAEETTDVTERAAPQSASPDMRKDQGEPGLVENFTLTSSAESPEVLRYTETTDDGLALAGSVQEDGSHWNGHQAVPPADSIDSGVCAHCRTHQREMSTAHLAAAAGHLTCLEAIQSTQREILAEVDSSGRSPLFYACANAHADAADLLIQESPQSCHAMDVNRDTPLHAAALAGSRLCCRLLLQHGRSAVEPLNEMEMTPAHLAANNDVLEVLSQHGANLNAKDADLRTPLFVACASDRLEKAEFLCELLEYADQDLGEVDKRGDTPMHAAAYNGSTACLLLLLQYGVEPDARNTKGLRPIDLASRRGQSACEKILMEYQLHHHVNNSYFDSVLFLATLEGHKRCRETLNSVKQQGDTTAGVQEDSALVRPQSLMSLRRERSVRLEHWGDWISYEDQNEKSVFWYNHVEEKSQRDAPTGVREGSASSLTKASMRLKREGDWIEYTLPDGNVFYYNDKNNEFQWERPDDLSSTAAVSQEWADEDERLEGDTGIGGSTGDWMAFKDPSTGLLFWYNQVTDESQWEPPEEDREVGDRRADTESRADGNSMVPEDNVREIDSVDDLFTPR</sequence>
<evidence type="ECO:0000256" key="4">
    <source>
        <dbReference type="SAM" id="MobiDB-lite"/>
    </source>
</evidence>
<evidence type="ECO:0000313" key="7">
    <source>
        <dbReference type="Proteomes" id="UP000002630"/>
    </source>
</evidence>
<keyword evidence="2 3" id="KW-0040">ANK repeat</keyword>
<feature type="repeat" description="ANK" evidence="3">
    <location>
        <begin position="451"/>
        <end position="475"/>
    </location>
</feature>
<dbReference type="SMART" id="SM00248">
    <property type="entry name" value="ANK"/>
    <property type="match status" value="6"/>
</dbReference>
<evidence type="ECO:0000256" key="1">
    <source>
        <dbReference type="ARBA" id="ARBA00022737"/>
    </source>
</evidence>
<organism evidence="6 7">
    <name type="scientific">Ectocarpus siliculosus</name>
    <name type="common">Brown alga</name>
    <name type="synonym">Conferva siliculosa</name>
    <dbReference type="NCBI Taxonomy" id="2880"/>
    <lineage>
        <taxon>Eukaryota</taxon>
        <taxon>Sar</taxon>
        <taxon>Stramenopiles</taxon>
        <taxon>Ochrophyta</taxon>
        <taxon>PX clade</taxon>
        <taxon>Phaeophyceae</taxon>
        <taxon>Ectocarpales</taxon>
        <taxon>Ectocarpaceae</taxon>
        <taxon>Ectocarpus</taxon>
    </lineage>
</organism>
<dbReference type="SMART" id="SM00456">
    <property type="entry name" value="WW"/>
    <property type="match status" value="3"/>
</dbReference>
<dbReference type="PANTHER" id="PTHR24201">
    <property type="entry name" value="ANK_REP_REGION DOMAIN-CONTAINING PROTEIN"/>
    <property type="match status" value="1"/>
</dbReference>
<dbReference type="Pfam" id="PF12796">
    <property type="entry name" value="Ank_2"/>
    <property type="match status" value="2"/>
</dbReference>
<accession>D8LBF5</accession>
<dbReference type="InterPro" id="IPR036770">
    <property type="entry name" value="Ankyrin_rpt-contain_sf"/>
</dbReference>
<dbReference type="PANTHER" id="PTHR24201:SF16">
    <property type="entry name" value="ANKYRIN-1-LIKE-RELATED"/>
    <property type="match status" value="1"/>
</dbReference>
<dbReference type="PROSITE" id="PS50088">
    <property type="entry name" value="ANK_REPEAT"/>
    <property type="match status" value="2"/>
</dbReference>
<dbReference type="eggNOG" id="KOG0504">
    <property type="taxonomic scope" value="Eukaryota"/>
</dbReference>
<evidence type="ECO:0000259" key="5">
    <source>
        <dbReference type="PROSITE" id="PS50020"/>
    </source>
</evidence>
<evidence type="ECO:0000256" key="2">
    <source>
        <dbReference type="ARBA" id="ARBA00023043"/>
    </source>
</evidence>
<feature type="region of interest" description="Disordered" evidence="4">
    <location>
        <begin position="232"/>
        <end position="317"/>
    </location>
</feature>